<keyword evidence="2" id="KW-1185">Reference proteome</keyword>
<organism evidence="1 2">
    <name type="scientific">Halalkalibacter suaedae</name>
    <dbReference type="NCBI Taxonomy" id="2822140"/>
    <lineage>
        <taxon>Bacteria</taxon>
        <taxon>Bacillati</taxon>
        <taxon>Bacillota</taxon>
        <taxon>Bacilli</taxon>
        <taxon>Bacillales</taxon>
        <taxon>Bacillaceae</taxon>
        <taxon>Halalkalibacter</taxon>
    </lineage>
</organism>
<proteinExistence type="predicted"/>
<evidence type="ECO:0000313" key="2">
    <source>
        <dbReference type="Proteomes" id="UP000678228"/>
    </source>
</evidence>
<sequence length="102" mass="11702">MNYTNDARSYFVLPFFGGLTADEGEDMKSEHDTYDVYVENEFVGKKVLLTENDDINDVLDFVSSQGITDVKAHLNGDHYLIEANNEDIERTKKVISTYLENR</sequence>
<accession>A0A940WTY4</accession>
<dbReference type="Proteomes" id="UP000678228">
    <property type="component" value="Unassembled WGS sequence"/>
</dbReference>
<gene>
    <name evidence="1" type="ORF">J7W16_04550</name>
</gene>
<dbReference type="RefSeq" id="WP_210596041.1">
    <property type="nucleotide sequence ID" value="NZ_JAGKSQ010000002.1"/>
</dbReference>
<comment type="caution">
    <text evidence="1">The sequence shown here is derived from an EMBL/GenBank/DDBJ whole genome shotgun (WGS) entry which is preliminary data.</text>
</comment>
<name>A0A940WTY4_9BACI</name>
<evidence type="ECO:0000313" key="1">
    <source>
        <dbReference type="EMBL" id="MBP3950392.1"/>
    </source>
</evidence>
<dbReference type="EMBL" id="JAGKSQ010000002">
    <property type="protein sequence ID" value="MBP3950392.1"/>
    <property type="molecule type" value="Genomic_DNA"/>
</dbReference>
<dbReference type="AlphaFoldDB" id="A0A940WTY4"/>
<reference evidence="1" key="1">
    <citation type="submission" date="2021-03" db="EMBL/GenBank/DDBJ databases">
        <title>Bacillus suaedae sp. nov., isolated from Suaeda aralocaspica.</title>
        <authorList>
            <person name="Lei R.F.R."/>
        </authorList>
    </citation>
    <scope>NUCLEOTIDE SEQUENCE</scope>
    <source>
        <strain evidence="1">YZJH907-2</strain>
    </source>
</reference>
<protein>
    <submittedName>
        <fullName evidence="1">Uncharacterized protein</fullName>
    </submittedName>
</protein>